<dbReference type="AlphaFoldDB" id="A0A674HQ68"/>
<dbReference type="GeneTree" id="ENSGT00910000148877"/>
<dbReference type="GO" id="GO:0003676">
    <property type="term" value="F:nucleic acid binding"/>
    <property type="evidence" value="ECO:0007669"/>
    <property type="project" value="UniProtKB-UniRule"/>
</dbReference>
<reference evidence="3" key="2">
    <citation type="submission" date="2025-08" db="UniProtKB">
        <authorList>
            <consortium name="Ensembl"/>
        </authorList>
    </citation>
    <scope>IDENTIFICATION</scope>
</reference>
<evidence type="ECO:0000313" key="3">
    <source>
        <dbReference type="Ensembl" id="ENSTGUP00000036767.1"/>
    </source>
</evidence>
<evidence type="ECO:0000313" key="4">
    <source>
        <dbReference type="Proteomes" id="UP000007754"/>
    </source>
</evidence>
<dbReference type="Ensembl" id="ENSTGUT00000025944.1">
    <property type="protein sequence ID" value="ENSTGUP00000036767.1"/>
    <property type="gene ID" value="ENSTGUG00000027212.1"/>
</dbReference>
<dbReference type="Gene3D" id="3.30.1370.50">
    <property type="entry name" value="R3H-like domain"/>
    <property type="match status" value="1"/>
</dbReference>
<reference evidence="3 4" key="1">
    <citation type="journal article" date="2010" name="Nature">
        <title>The genome of a songbird.</title>
        <authorList>
            <person name="Warren W.C."/>
            <person name="Clayton D.F."/>
            <person name="Ellegren H."/>
            <person name="Arnold A.P."/>
            <person name="Hillier L.W."/>
            <person name="Kunstner A."/>
            <person name="Searle S."/>
            <person name="White S."/>
            <person name="Vilella A.J."/>
            <person name="Fairley S."/>
            <person name="Heger A."/>
            <person name="Kong L."/>
            <person name="Ponting C.P."/>
            <person name="Jarvis E.D."/>
            <person name="Mello C.V."/>
            <person name="Minx P."/>
            <person name="Lovell P."/>
            <person name="Velho T.A."/>
            <person name="Ferris M."/>
            <person name="Balakrishnan C.N."/>
            <person name="Sinha S."/>
            <person name="Blatti C."/>
            <person name="London S.E."/>
            <person name="Li Y."/>
            <person name="Lin Y.C."/>
            <person name="George J."/>
            <person name="Sweedler J."/>
            <person name="Southey B."/>
            <person name="Gunaratne P."/>
            <person name="Watson M."/>
            <person name="Nam K."/>
            <person name="Backstrom N."/>
            <person name="Smeds L."/>
            <person name="Nabholz B."/>
            <person name="Itoh Y."/>
            <person name="Whitney O."/>
            <person name="Pfenning A.R."/>
            <person name="Howard J."/>
            <person name="Volker M."/>
            <person name="Skinner B.M."/>
            <person name="Griffin D.K."/>
            <person name="Ye L."/>
            <person name="McLaren W.M."/>
            <person name="Flicek P."/>
            <person name="Quesada V."/>
            <person name="Velasco G."/>
            <person name="Lopez-Otin C."/>
            <person name="Puente X.S."/>
            <person name="Olender T."/>
            <person name="Lancet D."/>
            <person name="Smit A.F."/>
            <person name="Hubley R."/>
            <person name="Konkel M.K."/>
            <person name="Walker J.A."/>
            <person name="Batzer M.A."/>
            <person name="Gu W."/>
            <person name="Pollock D.D."/>
            <person name="Chen L."/>
            <person name="Cheng Z."/>
            <person name="Eichler E.E."/>
            <person name="Stapley J."/>
            <person name="Slate J."/>
            <person name="Ekblom R."/>
            <person name="Birkhead T."/>
            <person name="Burke T."/>
            <person name="Burt D."/>
            <person name="Scharff C."/>
            <person name="Adam I."/>
            <person name="Richard H."/>
            <person name="Sultan M."/>
            <person name="Soldatov A."/>
            <person name="Lehrach H."/>
            <person name="Edwards S.V."/>
            <person name="Yang S.P."/>
            <person name="Li X."/>
            <person name="Graves T."/>
            <person name="Fulton L."/>
            <person name="Nelson J."/>
            <person name="Chinwalla A."/>
            <person name="Hou S."/>
            <person name="Mardis E.R."/>
            <person name="Wilson R.K."/>
        </authorList>
    </citation>
    <scope>NUCLEOTIDE SEQUENCE [LARGE SCALE GENOMIC DNA]</scope>
</reference>
<dbReference type="Proteomes" id="UP000007754">
    <property type="component" value="Chromosome Z"/>
</dbReference>
<sequence>PSVRASSAAGEPRPAPASPLGPSSCGPRSASPLREAGVDEEVEMAVQLALERFQSGDEAEMEFPSSFTSTERAFVHRLCQSLGLVSKSKG</sequence>
<keyword evidence="4" id="KW-1185">Reference proteome</keyword>
<organism evidence="3 4">
    <name type="scientific">Taeniopygia guttata</name>
    <name type="common">Zebra finch</name>
    <name type="synonym">Poephila guttata</name>
    <dbReference type="NCBI Taxonomy" id="59729"/>
    <lineage>
        <taxon>Eukaryota</taxon>
        <taxon>Metazoa</taxon>
        <taxon>Chordata</taxon>
        <taxon>Craniata</taxon>
        <taxon>Vertebrata</taxon>
        <taxon>Euteleostomi</taxon>
        <taxon>Archelosauria</taxon>
        <taxon>Archosauria</taxon>
        <taxon>Dinosauria</taxon>
        <taxon>Saurischia</taxon>
        <taxon>Theropoda</taxon>
        <taxon>Coelurosauria</taxon>
        <taxon>Aves</taxon>
        <taxon>Neognathae</taxon>
        <taxon>Neoaves</taxon>
        <taxon>Telluraves</taxon>
        <taxon>Australaves</taxon>
        <taxon>Passeriformes</taxon>
        <taxon>Passeroidea</taxon>
        <taxon>Estrildidae</taxon>
        <taxon>Estrildinae</taxon>
        <taxon>Taeniopygia</taxon>
    </lineage>
</organism>
<accession>A0A674HQ68</accession>
<feature type="region of interest" description="Disordered" evidence="1">
    <location>
        <begin position="1"/>
        <end position="37"/>
    </location>
</feature>
<feature type="domain" description="R3H" evidence="2">
    <location>
        <begin position="35"/>
        <end position="90"/>
    </location>
</feature>
<protein>
    <recommendedName>
        <fullName evidence="2">R3H domain-containing protein</fullName>
    </recommendedName>
</protein>
<dbReference type="InterPro" id="IPR001374">
    <property type="entry name" value="R3H_dom"/>
</dbReference>
<dbReference type="InParanoid" id="A0A674HQ68"/>
<proteinExistence type="predicted"/>
<evidence type="ECO:0000259" key="2">
    <source>
        <dbReference type="PROSITE" id="PS51061"/>
    </source>
</evidence>
<dbReference type="SUPFAM" id="SSF82708">
    <property type="entry name" value="R3H domain"/>
    <property type="match status" value="1"/>
</dbReference>
<evidence type="ECO:0000256" key="1">
    <source>
        <dbReference type="SAM" id="MobiDB-lite"/>
    </source>
</evidence>
<dbReference type="Pfam" id="PF01424">
    <property type="entry name" value="R3H"/>
    <property type="match status" value="1"/>
</dbReference>
<reference evidence="3" key="3">
    <citation type="submission" date="2025-09" db="UniProtKB">
        <authorList>
            <consortium name="Ensembl"/>
        </authorList>
    </citation>
    <scope>IDENTIFICATION</scope>
</reference>
<dbReference type="PROSITE" id="PS51061">
    <property type="entry name" value="R3H"/>
    <property type="match status" value="1"/>
</dbReference>
<name>A0A674HQ68_TAEGU</name>
<dbReference type="InterPro" id="IPR036867">
    <property type="entry name" value="R3H_dom_sf"/>
</dbReference>